<evidence type="ECO:0000256" key="2">
    <source>
        <dbReference type="PROSITE-ProRule" id="PRU00023"/>
    </source>
</evidence>
<dbReference type="SMART" id="SM00248">
    <property type="entry name" value="ANK"/>
    <property type="match status" value="2"/>
</dbReference>
<accession>A0AAE0EXC4</accession>
<dbReference type="EMBL" id="LGRX02032075">
    <property type="protein sequence ID" value="KAK3244236.1"/>
    <property type="molecule type" value="Genomic_DNA"/>
</dbReference>
<feature type="non-terminal residue" evidence="3">
    <location>
        <position position="1"/>
    </location>
</feature>
<proteinExistence type="predicted"/>
<dbReference type="PROSITE" id="PS50297">
    <property type="entry name" value="ANK_REP_REGION"/>
    <property type="match status" value="2"/>
</dbReference>
<dbReference type="AlphaFoldDB" id="A0AAE0EXC4"/>
<keyword evidence="4" id="KW-1185">Reference proteome</keyword>
<feature type="repeat" description="ANK" evidence="2">
    <location>
        <begin position="74"/>
        <end position="106"/>
    </location>
</feature>
<keyword evidence="2" id="KW-0040">ANK repeat</keyword>
<dbReference type="InterPro" id="IPR036770">
    <property type="entry name" value="Ankyrin_rpt-contain_sf"/>
</dbReference>
<comment type="caution">
    <text evidence="3">The sequence shown here is derived from an EMBL/GenBank/DDBJ whole genome shotgun (WGS) entry which is preliminary data.</text>
</comment>
<dbReference type="PANTHER" id="PTHR24119:SF0">
    <property type="entry name" value="ACYL-COA-BINDING DOMAIN-CONTAINING PROTEIN 6"/>
    <property type="match status" value="1"/>
</dbReference>
<feature type="repeat" description="ANK" evidence="2">
    <location>
        <begin position="107"/>
        <end position="139"/>
    </location>
</feature>
<protein>
    <submittedName>
        <fullName evidence="3">Uncharacterized protein</fullName>
    </submittedName>
</protein>
<dbReference type="Pfam" id="PF12796">
    <property type="entry name" value="Ank_2"/>
    <property type="match status" value="1"/>
</dbReference>
<dbReference type="InterPro" id="IPR002110">
    <property type="entry name" value="Ankyrin_rpt"/>
</dbReference>
<dbReference type="Proteomes" id="UP001190700">
    <property type="component" value="Unassembled WGS sequence"/>
</dbReference>
<keyword evidence="1" id="KW-0446">Lipid-binding</keyword>
<dbReference type="PROSITE" id="PS50088">
    <property type="entry name" value="ANK_REPEAT"/>
    <property type="match status" value="2"/>
</dbReference>
<dbReference type="PANTHER" id="PTHR24119">
    <property type="entry name" value="ACYL-COA-BINDING DOMAIN-CONTAINING PROTEIN 6"/>
    <property type="match status" value="1"/>
</dbReference>
<dbReference type="Gene3D" id="1.25.40.20">
    <property type="entry name" value="Ankyrin repeat-containing domain"/>
    <property type="match status" value="2"/>
</dbReference>
<reference evidence="3 4" key="1">
    <citation type="journal article" date="2015" name="Genome Biol. Evol.">
        <title>Comparative Genomics of a Bacterivorous Green Alga Reveals Evolutionary Causalities and Consequences of Phago-Mixotrophic Mode of Nutrition.</title>
        <authorList>
            <person name="Burns J.A."/>
            <person name="Paasch A."/>
            <person name="Narechania A."/>
            <person name="Kim E."/>
        </authorList>
    </citation>
    <scope>NUCLEOTIDE SEQUENCE [LARGE SCALE GENOMIC DNA]</scope>
    <source>
        <strain evidence="3 4">PLY_AMNH</strain>
    </source>
</reference>
<evidence type="ECO:0000313" key="4">
    <source>
        <dbReference type="Proteomes" id="UP001190700"/>
    </source>
</evidence>
<gene>
    <name evidence="3" type="ORF">CYMTET_46144</name>
</gene>
<name>A0AAE0EXC4_9CHLO</name>
<dbReference type="SUPFAM" id="SSF48403">
    <property type="entry name" value="Ankyrin repeat"/>
    <property type="match status" value="1"/>
</dbReference>
<evidence type="ECO:0000313" key="3">
    <source>
        <dbReference type="EMBL" id="KAK3244236.1"/>
    </source>
</evidence>
<sequence length="215" mass="22731">INSITVSDITCTNYQTWKNCSLHQENLLETTNTQALSKMSAKEIQSAIRWEKSNEELRALIKSPADANAEDEVTGNKPIHVAAQNGHARVCILLAELGADLNAQNSNGQTALHMAVAYALTDVEEFLMSKGVKTDIVNGDGNTAESGIDGDFGIPAKVGKATTSDQIMKALDKAVAAGVDRATLAGAGMKKKKASKDIWTADVAAKFADTIGKLG</sequence>
<dbReference type="GO" id="GO:0000062">
    <property type="term" value="F:fatty-acyl-CoA binding"/>
    <property type="evidence" value="ECO:0007669"/>
    <property type="project" value="TreeGrafter"/>
</dbReference>
<organism evidence="3 4">
    <name type="scientific">Cymbomonas tetramitiformis</name>
    <dbReference type="NCBI Taxonomy" id="36881"/>
    <lineage>
        <taxon>Eukaryota</taxon>
        <taxon>Viridiplantae</taxon>
        <taxon>Chlorophyta</taxon>
        <taxon>Pyramimonadophyceae</taxon>
        <taxon>Pyramimonadales</taxon>
        <taxon>Pyramimonadaceae</taxon>
        <taxon>Cymbomonas</taxon>
    </lineage>
</organism>
<evidence type="ECO:0000256" key="1">
    <source>
        <dbReference type="ARBA" id="ARBA00023121"/>
    </source>
</evidence>